<reference evidence="3" key="1">
    <citation type="submission" date="2019-09" db="EMBL/GenBank/DDBJ databases">
        <title>Draft genome information of white flower Hibiscus syriacus.</title>
        <authorList>
            <person name="Kim Y.-M."/>
        </authorList>
    </citation>
    <scope>NUCLEOTIDE SEQUENCE [LARGE SCALE GENOMIC DNA]</scope>
    <source>
        <strain evidence="3">YM2019G1</strain>
    </source>
</reference>
<dbReference type="AlphaFoldDB" id="A0A6A2YDV7"/>
<keyword evidence="4" id="KW-1185">Reference proteome</keyword>
<evidence type="ECO:0000259" key="2">
    <source>
        <dbReference type="Pfam" id="PF13966"/>
    </source>
</evidence>
<dbReference type="PANTHER" id="PTHR33116:SF84">
    <property type="entry name" value="RNA-DIRECTED DNA POLYMERASE"/>
    <property type="match status" value="1"/>
</dbReference>
<proteinExistence type="predicted"/>
<feature type="transmembrane region" description="Helical" evidence="1">
    <location>
        <begin position="49"/>
        <end position="72"/>
    </location>
</feature>
<organism evidence="3 4">
    <name type="scientific">Hibiscus syriacus</name>
    <name type="common">Rose of Sharon</name>
    <dbReference type="NCBI Taxonomy" id="106335"/>
    <lineage>
        <taxon>Eukaryota</taxon>
        <taxon>Viridiplantae</taxon>
        <taxon>Streptophyta</taxon>
        <taxon>Embryophyta</taxon>
        <taxon>Tracheophyta</taxon>
        <taxon>Spermatophyta</taxon>
        <taxon>Magnoliopsida</taxon>
        <taxon>eudicotyledons</taxon>
        <taxon>Gunneridae</taxon>
        <taxon>Pentapetalae</taxon>
        <taxon>rosids</taxon>
        <taxon>malvids</taxon>
        <taxon>Malvales</taxon>
        <taxon>Malvaceae</taxon>
        <taxon>Malvoideae</taxon>
        <taxon>Hibiscus</taxon>
    </lineage>
</organism>
<sequence length="218" mass="25596">MELPINASWNLKKLLNMRSSVYHLVAGRDRLLSTKQIWEDMLSMAPKVAWHHLVWFSGLIPNHFIILWMAILDRLPTRARLLRMGITIENVNCLFCNMIPETQSHIFFECDYAKSLWASILQLCDINRNICHWDGELAWAVHCFRGKSLLTRVLKLAFTSYVYGIWRERNNKLFGGKTRTMIENLEDIKDTIRIRMSGWRINMMDLRNAAICARWGIA</sequence>
<dbReference type="EMBL" id="VEPZ02001367">
    <property type="protein sequence ID" value="KAE8677066.1"/>
    <property type="molecule type" value="Genomic_DNA"/>
</dbReference>
<dbReference type="InterPro" id="IPR026960">
    <property type="entry name" value="RVT-Znf"/>
</dbReference>
<comment type="caution">
    <text evidence="3">The sequence shown here is derived from an EMBL/GenBank/DDBJ whole genome shotgun (WGS) entry which is preliminary data.</text>
</comment>
<evidence type="ECO:0000313" key="3">
    <source>
        <dbReference type="EMBL" id="KAE8677066.1"/>
    </source>
</evidence>
<gene>
    <name evidence="3" type="ORF">F3Y22_tig00111550pilonHSYRG00032</name>
</gene>
<dbReference type="PANTHER" id="PTHR33116">
    <property type="entry name" value="REVERSE TRANSCRIPTASE ZINC-BINDING DOMAIN-CONTAINING PROTEIN-RELATED-RELATED"/>
    <property type="match status" value="1"/>
</dbReference>
<accession>A0A6A2YDV7</accession>
<dbReference type="Proteomes" id="UP000436088">
    <property type="component" value="Unassembled WGS sequence"/>
</dbReference>
<keyword evidence="1" id="KW-1133">Transmembrane helix</keyword>
<feature type="domain" description="Reverse transcriptase zinc-binding" evidence="2">
    <location>
        <begin position="33"/>
        <end position="117"/>
    </location>
</feature>
<dbReference type="Pfam" id="PF13966">
    <property type="entry name" value="zf-RVT"/>
    <property type="match status" value="1"/>
</dbReference>
<evidence type="ECO:0000313" key="4">
    <source>
        <dbReference type="Proteomes" id="UP000436088"/>
    </source>
</evidence>
<keyword evidence="1" id="KW-0812">Transmembrane</keyword>
<keyword evidence="1" id="KW-0472">Membrane</keyword>
<protein>
    <recommendedName>
        <fullName evidence="2">Reverse transcriptase zinc-binding domain-containing protein</fullName>
    </recommendedName>
</protein>
<name>A0A6A2YDV7_HIBSY</name>
<evidence type="ECO:0000256" key="1">
    <source>
        <dbReference type="SAM" id="Phobius"/>
    </source>
</evidence>